<evidence type="ECO:0000313" key="4">
    <source>
        <dbReference type="EMBL" id="GAA1925656.1"/>
    </source>
</evidence>
<protein>
    <submittedName>
        <fullName evidence="4">Heparan-alpha-glucosaminide N-acetyltransferase domain-containing protein</fullName>
    </submittedName>
</protein>
<feature type="transmembrane region" description="Helical" evidence="2">
    <location>
        <begin position="162"/>
        <end position="181"/>
    </location>
</feature>
<comment type="caution">
    <text evidence="4">The sequence shown here is derived from an EMBL/GenBank/DDBJ whole genome shotgun (WGS) entry which is preliminary data.</text>
</comment>
<dbReference type="Pfam" id="PF07786">
    <property type="entry name" value="HGSNAT_cat"/>
    <property type="match status" value="1"/>
</dbReference>
<feature type="transmembrane region" description="Helical" evidence="2">
    <location>
        <begin position="86"/>
        <end position="105"/>
    </location>
</feature>
<feature type="compositionally biased region" description="Pro residues" evidence="1">
    <location>
        <begin position="369"/>
        <end position="381"/>
    </location>
</feature>
<reference evidence="4 5" key="1">
    <citation type="journal article" date="2019" name="Int. J. Syst. Evol. Microbiol.">
        <title>The Global Catalogue of Microorganisms (GCM) 10K type strain sequencing project: providing services to taxonomists for standard genome sequencing and annotation.</title>
        <authorList>
            <consortium name="The Broad Institute Genomics Platform"/>
            <consortium name="The Broad Institute Genome Sequencing Center for Infectious Disease"/>
            <person name="Wu L."/>
            <person name="Ma J."/>
        </authorList>
    </citation>
    <scope>NUCLEOTIDE SEQUENCE [LARGE SCALE GENOMIC DNA]</scope>
    <source>
        <strain evidence="4 5">JCM 14046</strain>
    </source>
</reference>
<evidence type="ECO:0000256" key="1">
    <source>
        <dbReference type="SAM" id="MobiDB-lite"/>
    </source>
</evidence>
<sequence>MALLGMVATHVVAERDLDGSLTAAHWVAGGRASALFAVLAGVTLALGTGGTAPVRGRERVARSYGFVVRAVVLAGLGLLLGAAGSGLAVILTYYGVLFVLGLPFVGLRARWLWLAAAVWCVAAPVVSQVVRPALPERGFTSPEPTSLAEPARLVSELLLTGYYPAVPWLTYLLVGLAIGRCDLRRLDVAASLAVAGGVLAVAATAVSRLLTERADVVSRLLVDVPAPDGEALLDRLAGGTGGTTPTGGSWAWLLTVAPHSATPFDLAQTAGSAMLVVGACLLVTLRLPAATSRAVEVGFGAGRMSLSLYTLHVVLRTPDVWPPDDHLAPHVLVLLLIGAGFAAAGRRGPLEAAVTAVSRAAERSVRGPAPGPGPGPDQSPR</sequence>
<gene>
    <name evidence="4" type="ORF">GCM10009737_29260</name>
</gene>
<evidence type="ECO:0000256" key="2">
    <source>
        <dbReference type="SAM" id="Phobius"/>
    </source>
</evidence>
<keyword evidence="2" id="KW-0812">Transmembrane</keyword>
<feature type="region of interest" description="Disordered" evidence="1">
    <location>
        <begin position="361"/>
        <end position="381"/>
    </location>
</feature>
<feature type="transmembrane region" description="Helical" evidence="2">
    <location>
        <begin position="60"/>
        <end position="80"/>
    </location>
</feature>
<feature type="transmembrane region" description="Helical" evidence="2">
    <location>
        <begin position="23"/>
        <end position="48"/>
    </location>
</feature>
<dbReference type="Proteomes" id="UP001501612">
    <property type="component" value="Unassembled WGS sequence"/>
</dbReference>
<feature type="domain" description="Heparan-alpha-glucosaminide N-acetyltransferase catalytic" evidence="3">
    <location>
        <begin position="2"/>
        <end position="185"/>
    </location>
</feature>
<keyword evidence="2" id="KW-0472">Membrane</keyword>
<keyword evidence="2" id="KW-1133">Transmembrane helix</keyword>
<feature type="transmembrane region" description="Helical" evidence="2">
    <location>
        <begin position="266"/>
        <end position="285"/>
    </location>
</feature>
<keyword evidence="5" id="KW-1185">Reference proteome</keyword>
<feature type="transmembrane region" description="Helical" evidence="2">
    <location>
        <begin position="112"/>
        <end position="130"/>
    </location>
</feature>
<accession>A0ABN2PM83</accession>
<evidence type="ECO:0000259" key="3">
    <source>
        <dbReference type="Pfam" id="PF07786"/>
    </source>
</evidence>
<feature type="transmembrane region" description="Helical" evidence="2">
    <location>
        <begin position="188"/>
        <end position="210"/>
    </location>
</feature>
<evidence type="ECO:0000313" key="5">
    <source>
        <dbReference type="Proteomes" id="UP001501612"/>
    </source>
</evidence>
<organism evidence="4 5">
    <name type="scientific">Nocardioides lentus</name>
    <dbReference type="NCBI Taxonomy" id="338077"/>
    <lineage>
        <taxon>Bacteria</taxon>
        <taxon>Bacillati</taxon>
        <taxon>Actinomycetota</taxon>
        <taxon>Actinomycetes</taxon>
        <taxon>Propionibacteriales</taxon>
        <taxon>Nocardioidaceae</taxon>
        <taxon>Nocardioides</taxon>
    </lineage>
</organism>
<dbReference type="EMBL" id="BAAAMY010000007">
    <property type="protein sequence ID" value="GAA1925656.1"/>
    <property type="molecule type" value="Genomic_DNA"/>
</dbReference>
<dbReference type="InterPro" id="IPR012429">
    <property type="entry name" value="HGSNAT_cat"/>
</dbReference>
<name>A0ABN2PM83_9ACTN</name>
<proteinExistence type="predicted"/>